<dbReference type="InterPro" id="IPR024770">
    <property type="entry name" value="TcdA/TcdB_cat"/>
</dbReference>
<dbReference type="Proteomes" id="UP000001351">
    <property type="component" value="Chromosome"/>
</dbReference>
<dbReference type="InterPro" id="IPR029044">
    <property type="entry name" value="Nucleotide-diphossugar_trans"/>
</dbReference>
<dbReference type="Pfam" id="PF12919">
    <property type="entry name" value="TcdA_TcdB"/>
    <property type="match status" value="1"/>
</dbReference>
<accession>E3FZC0</accession>
<sequence length="406" mass="46057">MESAKGLKGLDGIQSWLNNTDYDVWIWWDDAHVFNGETRKEMGKGEKEDPKSARSVFDQSVEPGSELRNNAAPGLDIHNLRFLSRNKSADEKLKKALELIKKTQAALQPLRTLEAKNKGRVKLCNLRKHAFLPGQMDWMNRDLYDLELRDRGMFFAAASDILRYEILYNFGGVYLDVDLQLTGPLGELTVEQDHALVAIEDDKDETQKPYTGNDWAGRKNIRVEAHGQRCFYVMNNIVASHAGSRFIQSLRQTIRLAYDIVLLKNGKAKGEIDPKGVLAVYRQKVITGSVLDLSGPNLIRDTMYLLSLNRPWAQLPAVNLSRLVPEVDELNRVDPKNRKAKQAEFGVHARTAAIWRDDIVQHQGFWAWVAAYGSFPMKHVNWKAPATKESDCRIAGMQVLKEKAKT</sequence>
<dbReference type="SUPFAM" id="SSF53448">
    <property type="entry name" value="Nucleotide-diphospho-sugar transferases"/>
    <property type="match status" value="1"/>
</dbReference>
<evidence type="ECO:0000313" key="4">
    <source>
        <dbReference type="Proteomes" id="UP000001351"/>
    </source>
</evidence>
<dbReference type="KEGG" id="sur:STAUR_7181"/>
<gene>
    <name evidence="3" type="ordered locus">STAUR_7181</name>
</gene>
<proteinExistence type="predicted"/>
<evidence type="ECO:0000256" key="1">
    <source>
        <dbReference type="SAM" id="MobiDB-lite"/>
    </source>
</evidence>
<feature type="region of interest" description="Disordered" evidence="1">
    <location>
        <begin position="40"/>
        <end position="69"/>
    </location>
</feature>
<evidence type="ECO:0000259" key="2">
    <source>
        <dbReference type="Pfam" id="PF12919"/>
    </source>
</evidence>
<dbReference type="EMBL" id="CP002271">
    <property type="protein sequence ID" value="ADO74937.1"/>
    <property type="molecule type" value="Genomic_DNA"/>
</dbReference>
<dbReference type="GO" id="GO:0016757">
    <property type="term" value="F:glycosyltransferase activity"/>
    <property type="evidence" value="ECO:0007669"/>
    <property type="project" value="InterPro"/>
</dbReference>
<name>E3FZC0_STIAD</name>
<dbReference type="AlphaFoldDB" id="E3FZC0"/>
<dbReference type="HOGENOM" id="CLU_677776_0_0_7"/>
<dbReference type="eggNOG" id="COG3774">
    <property type="taxonomic scope" value="Bacteria"/>
</dbReference>
<keyword evidence="4" id="KW-1185">Reference proteome</keyword>
<organism evidence="3 4">
    <name type="scientific">Stigmatella aurantiaca (strain DW4/3-1)</name>
    <dbReference type="NCBI Taxonomy" id="378806"/>
    <lineage>
        <taxon>Bacteria</taxon>
        <taxon>Pseudomonadati</taxon>
        <taxon>Myxococcota</taxon>
        <taxon>Myxococcia</taxon>
        <taxon>Myxococcales</taxon>
        <taxon>Cystobacterineae</taxon>
        <taxon>Archangiaceae</taxon>
        <taxon>Stigmatella</taxon>
    </lineage>
</organism>
<dbReference type="Gene3D" id="3.90.550.20">
    <property type="match status" value="1"/>
</dbReference>
<reference evidence="3 4" key="1">
    <citation type="journal article" date="2011" name="Mol. Biol. Evol.">
        <title>Comparative genomic analysis of fruiting body formation in Myxococcales.</title>
        <authorList>
            <person name="Huntley S."/>
            <person name="Hamann N."/>
            <person name="Wegener-Feldbrugge S."/>
            <person name="Treuner-Lange A."/>
            <person name="Kube M."/>
            <person name="Reinhardt R."/>
            <person name="Klages S."/>
            <person name="Muller R."/>
            <person name="Ronning C.M."/>
            <person name="Nierman W.C."/>
            <person name="Sogaard-Andersen L."/>
        </authorList>
    </citation>
    <scope>NUCLEOTIDE SEQUENCE [LARGE SCALE GENOMIC DNA]</scope>
    <source>
        <strain evidence="3 4">DW4/3-1</strain>
    </source>
</reference>
<feature type="domain" description="GT44" evidence="2">
    <location>
        <begin position="16"/>
        <end position="179"/>
    </location>
</feature>
<evidence type="ECO:0000313" key="3">
    <source>
        <dbReference type="EMBL" id="ADO74937.1"/>
    </source>
</evidence>
<feature type="compositionally biased region" description="Basic and acidic residues" evidence="1">
    <location>
        <begin position="40"/>
        <end position="52"/>
    </location>
</feature>
<protein>
    <recommendedName>
        <fullName evidence="2">GT44 domain-containing protein</fullName>
    </recommendedName>
</protein>